<keyword evidence="3" id="KW-1185">Reference proteome</keyword>
<name>A0ABM7RHG7_9BACT</name>
<feature type="signal peptide" evidence="1">
    <location>
        <begin position="1"/>
        <end position="19"/>
    </location>
</feature>
<protein>
    <submittedName>
        <fullName evidence="2">Uncharacterized protein</fullName>
    </submittedName>
</protein>
<evidence type="ECO:0000313" key="3">
    <source>
        <dbReference type="Proteomes" id="UP001374893"/>
    </source>
</evidence>
<feature type="chain" id="PRO_5047040639" evidence="1">
    <location>
        <begin position="20"/>
        <end position="233"/>
    </location>
</feature>
<organism evidence="2 3">
    <name type="scientific">Haloferula helveola</name>
    <dbReference type="NCBI Taxonomy" id="490095"/>
    <lineage>
        <taxon>Bacteria</taxon>
        <taxon>Pseudomonadati</taxon>
        <taxon>Verrucomicrobiota</taxon>
        <taxon>Verrucomicrobiia</taxon>
        <taxon>Verrucomicrobiales</taxon>
        <taxon>Verrucomicrobiaceae</taxon>
        <taxon>Haloferula</taxon>
    </lineage>
</organism>
<reference evidence="2 3" key="1">
    <citation type="submission" date="2021-06" db="EMBL/GenBank/DDBJ databases">
        <title>Complete genome of Haloferula helveola possessing various polysaccharide degrading enzymes.</title>
        <authorList>
            <person name="Takami H."/>
            <person name="Huang C."/>
            <person name="Hamasaki K."/>
        </authorList>
    </citation>
    <scope>NUCLEOTIDE SEQUENCE [LARGE SCALE GENOMIC DNA]</scope>
    <source>
        <strain evidence="2 3">CN-1</strain>
    </source>
</reference>
<keyword evidence="1" id="KW-0732">Signal</keyword>
<proteinExistence type="predicted"/>
<evidence type="ECO:0000313" key="2">
    <source>
        <dbReference type="EMBL" id="BCX48771.1"/>
    </source>
</evidence>
<dbReference type="Proteomes" id="UP001374893">
    <property type="component" value="Chromosome"/>
</dbReference>
<dbReference type="EMBL" id="AP024702">
    <property type="protein sequence ID" value="BCX48771.1"/>
    <property type="molecule type" value="Genomic_DNA"/>
</dbReference>
<sequence>MIRFAVFLSSLLCGLGAFAQDAGGKLRLRSVLHDPLSPQADLYVQDEKGALVPLYLALEGLTEAQNVRITNGKLQLFDSAEYDPEKPLEHLAASVTVPERTNRAIAFLFPAGEGAKLPYRILMLPDDSGAFGKGESRVINMTPLAMAMKAGEHNVKLPSGKVAEVPKVTKLNDLNQAHTSFYRKGEGETEWILIAERPMQFDNSIRNIVLVYPMPNTGIPRLRTIIDHELAAE</sequence>
<gene>
    <name evidence="2" type="ORF">HAHE_26790</name>
</gene>
<accession>A0ABM7RHG7</accession>
<evidence type="ECO:0000256" key="1">
    <source>
        <dbReference type="SAM" id="SignalP"/>
    </source>
</evidence>
<dbReference type="RefSeq" id="WP_338685124.1">
    <property type="nucleotide sequence ID" value="NZ_AP024702.1"/>
</dbReference>